<proteinExistence type="predicted"/>
<gene>
    <name evidence="1" type="ORF">BS50DRAFT_582035</name>
</gene>
<evidence type="ECO:0000313" key="1">
    <source>
        <dbReference type="EMBL" id="PSN75333.1"/>
    </source>
</evidence>
<name>A0A2T2PCC6_CORCC</name>
<dbReference type="Proteomes" id="UP000240883">
    <property type="component" value="Unassembled WGS sequence"/>
</dbReference>
<protein>
    <recommendedName>
        <fullName evidence="3">F-box domain-containing protein</fullName>
    </recommendedName>
</protein>
<organism evidence="1 2">
    <name type="scientific">Corynespora cassiicola Philippines</name>
    <dbReference type="NCBI Taxonomy" id="1448308"/>
    <lineage>
        <taxon>Eukaryota</taxon>
        <taxon>Fungi</taxon>
        <taxon>Dikarya</taxon>
        <taxon>Ascomycota</taxon>
        <taxon>Pezizomycotina</taxon>
        <taxon>Dothideomycetes</taxon>
        <taxon>Pleosporomycetidae</taxon>
        <taxon>Pleosporales</taxon>
        <taxon>Corynesporascaceae</taxon>
        <taxon>Corynespora</taxon>
    </lineage>
</organism>
<reference evidence="1 2" key="1">
    <citation type="journal article" date="2018" name="Front. Microbiol.">
        <title>Genome-Wide Analysis of Corynespora cassiicola Leaf Fall Disease Putative Effectors.</title>
        <authorList>
            <person name="Lopez D."/>
            <person name="Ribeiro S."/>
            <person name="Label P."/>
            <person name="Fumanal B."/>
            <person name="Venisse J.S."/>
            <person name="Kohler A."/>
            <person name="de Oliveira R.R."/>
            <person name="Labutti K."/>
            <person name="Lipzen A."/>
            <person name="Lail K."/>
            <person name="Bauer D."/>
            <person name="Ohm R.A."/>
            <person name="Barry K.W."/>
            <person name="Spatafora J."/>
            <person name="Grigoriev I.V."/>
            <person name="Martin F.M."/>
            <person name="Pujade-Renaud V."/>
        </authorList>
    </citation>
    <scope>NUCLEOTIDE SEQUENCE [LARGE SCALE GENOMIC DNA]</scope>
    <source>
        <strain evidence="1 2">Philippines</strain>
    </source>
</reference>
<dbReference type="AlphaFoldDB" id="A0A2T2PCC6"/>
<dbReference type="OrthoDB" id="62952at2759"/>
<accession>A0A2T2PCC6</accession>
<keyword evidence="2" id="KW-1185">Reference proteome</keyword>
<evidence type="ECO:0008006" key="3">
    <source>
        <dbReference type="Google" id="ProtNLM"/>
    </source>
</evidence>
<evidence type="ECO:0000313" key="2">
    <source>
        <dbReference type="Proteomes" id="UP000240883"/>
    </source>
</evidence>
<dbReference type="EMBL" id="KZ678128">
    <property type="protein sequence ID" value="PSN75333.1"/>
    <property type="molecule type" value="Genomic_DNA"/>
</dbReference>
<sequence length="321" mass="37105">MDALTPRVSSGTTKLRMKSLVRSPRAFIKSRGRQKIDPYASNFTTPVLAQIQSRFLSLPTEIRLIIYGFVDTSSNPYGSPGHRFPLASTCRLVHGEVIPLELQHARFNFDGASSYTCVKNLSSFGILQQNLRYVRICYSSLKLDPFGPNNPFLLTRLPLEELNITLKKSIWDKKKFSDDYMYRELISALFYLTPIHALDKGEITNPIYTSTKESLKRQMLMLAHKWKPQDAELHNILYKCEAKAVVIQTEFLTSFLQDAFLKFNLVKPDLYMMIFLGLRQNSRLRPAVNYLRFGRSDEFNFVQLLNVSWREHIAYINSLDL</sequence>